<dbReference type="GO" id="GO:0016020">
    <property type="term" value="C:membrane"/>
    <property type="evidence" value="ECO:0007669"/>
    <property type="project" value="UniProtKB-SubCell"/>
</dbReference>
<evidence type="ECO:0000259" key="7">
    <source>
        <dbReference type="Pfam" id="PF12832"/>
    </source>
</evidence>
<protein>
    <submittedName>
        <fullName evidence="8">Major facilitator superfamily domain-containing protein 6</fullName>
    </submittedName>
</protein>
<feature type="transmembrane region" description="Helical" evidence="6">
    <location>
        <begin position="336"/>
        <end position="355"/>
    </location>
</feature>
<dbReference type="PANTHER" id="PTHR16172">
    <property type="entry name" value="MAJOR FACILITATOR SUPERFAMILY DOMAIN-CONTAINING PROTEIN 6-LIKE"/>
    <property type="match status" value="1"/>
</dbReference>
<feature type="transmembrane region" description="Helical" evidence="6">
    <location>
        <begin position="304"/>
        <end position="324"/>
    </location>
</feature>
<dbReference type="InterPro" id="IPR036259">
    <property type="entry name" value="MFS_trans_sf"/>
</dbReference>
<keyword evidence="4 6" id="KW-1133">Transmembrane helix</keyword>
<evidence type="ECO:0000256" key="4">
    <source>
        <dbReference type="ARBA" id="ARBA00022989"/>
    </source>
</evidence>
<name>A0A2H8TT59_9HEMI</name>
<sequence>MVHIKVNIQLLLLKICFFFVFACLGPTVGFLPTIAKQLGYSLTTFGVTMTFMSLVSMICVPLTGVIVDKFRIKKILLLVVILGSGVVSLLFLFVPKAPLDVDTTELKCDAETIFTVFNENNLKMTSNNTINYNSSNEIITCKLKCRYAELCSDYEIVNLNNQSDLSDSWISTINDIKNQNKYNQIDLTLKLKNMEKNMKQIANSYAFQVLSIQMNDTQILSPTCQCYLKTFCHVMNCSNNNNIMDIAAVTTYRGNVLNLYQFWIFFILVATNWACQTVIVSLINPICLDTLGEKSSEDFGKQKCWASIGWGSFSIFIGWLVDIFSINKKDKDYSPVFYSNIIMTILNFGVVYKIKVVETNKSKGRWKNMYGLFTEYYMISFCIWSIFNTLFHTIVTHFLFWYMEDLVSANNDHNKQAWLKTLQGLAQGIQCFGGEIPFFFWSGWIIKKFGYGNCMAIVLGAMAIRMYLYTVIWNPIWIIAIELLNGVSYALGFAVKMSYAKMLAPPDTLNTIIGFIGLFDCIGESIGSLLGGYLFDTYGGVWSFRFFAYTSIVMCFISIVTNYFGLVKEPITVKINAESTNMDMKITNNDIDKKI</sequence>
<feature type="transmembrane region" description="Helical" evidence="6">
    <location>
        <begin position="262"/>
        <end position="283"/>
    </location>
</feature>
<evidence type="ECO:0000256" key="6">
    <source>
        <dbReference type="SAM" id="Phobius"/>
    </source>
</evidence>
<feature type="transmembrane region" description="Helical" evidence="6">
    <location>
        <begin position="376"/>
        <end position="402"/>
    </location>
</feature>
<feature type="transmembrane region" description="Helical" evidence="6">
    <location>
        <begin position="449"/>
        <end position="470"/>
    </location>
</feature>
<evidence type="ECO:0000256" key="5">
    <source>
        <dbReference type="ARBA" id="ARBA00023136"/>
    </source>
</evidence>
<comment type="subcellular location">
    <subcellularLocation>
        <location evidence="1">Membrane</location>
        <topology evidence="1">Multi-pass membrane protein</topology>
    </subcellularLocation>
</comment>
<keyword evidence="5 6" id="KW-0472">Membrane</keyword>
<dbReference type="Pfam" id="PF12832">
    <property type="entry name" value="MFS_1_like"/>
    <property type="match status" value="1"/>
</dbReference>
<feature type="transmembrane region" description="Helical" evidence="6">
    <location>
        <begin position="546"/>
        <end position="566"/>
    </location>
</feature>
<dbReference type="InterPro" id="IPR051717">
    <property type="entry name" value="MFS_MFSD6"/>
</dbReference>
<feature type="transmembrane region" description="Helical" evidence="6">
    <location>
        <begin position="40"/>
        <end position="63"/>
    </location>
</feature>
<feature type="transmembrane region" description="Helical" evidence="6">
    <location>
        <begin position="75"/>
        <end position="94"/>
    </location>
</feature>
<gene>
    <name evidence="8" type="primary">Mfsd6_1</name>
</gene>
<reference evidence="8" key="1">
    <citation type="submission" date="2017-10" db="EMBL/GenBank/DDBJ databases">
        <title>Transcriptome Assembly of Sugarcane Aphid Adults.</title>
        <authorList>
            <person name="Scully E.D."/>
            <person name="Palmer N.A."/>
            <person name="Geib S.M."/>
            <person name="Sarath G."/>
            <person name="Sattler S.E."/>
        </authorList>
    </citation>
    <scope>NUCLEOTIDE SEQUENCE</scope>
    <source>
        <tissue evidence="8">Whole body</tissue>
    </source>
</reference>
<evidence type="ECO:0000256" key="3">
    <source>
        <dbReference type="ARBA" id="ARBA00022692"/>
    </source>
</evidence>
<feature type="transmembrane region" description="Helical" evidence="6">
    <location>
        <begin position="511"/>
        <end position="534"/>
    </location>
</feature>
<evidence type="ECO:0000313" key="8">
    <source>
        <dbReference type="EMBL" id="MBW17150.1"/>
    </source>
</evidence>
<dbReference type="OrthoDB" id="515887at2759"/>
<comment type="similarity">
    <text evidence="2">Belongs to the major facilitator superfamily. MFSD6 family.</text>
</comment>
<keyword evidence="3 6" id="KW-0812">Transmembrane</keyword>
<dbReference type="PANTHER" id="PTHR16172:SF30">
    <property type="entry name" value="SUGAR BABY, ISOFORM C"/>
    <property type="match status" value="1"/>
</dbReference>
<organism evidence="8">
    <name type="scientific">Melanaphis sacchari</name>
    <dbReference type="NCBI Taxonomy" id="742174"/>
    <lineage>
        <taxon>Eukaryota</taxon>
        <taxon>Metazoa</taxon>
        <taxon>Ecdysozoa</taxon>
        <taxon>Arthropoda</taxon>
        <taxon>Hexapoda</taxon>
        <taxon>Insecta</taxon>
        <taxon>Pterygota</taxon>
        <taxon>Neoptera</taxon>
        <taxon>Paraneoptera</taxon>
        <taxon>Hemiptera</taxon>
        <taxon>Sternorrhyncha</taxon>
        <taxon>Aphidomorpha</taxon>
        <taxon>Aphidoidea</taxon>
        <taxon>Aphididae</taxon>
        <taxon>Aphidini</taxon>
        <taxon>Melanaphis</taxon>
    </lineage>
</organism>
<feature type="transmembrane region" description="Helical" evidence="6">
    <location>
        <begin position="476"/>
        <end position="499"/>
    </location>
</feature>
<dbReference type="EMBL" id="GFXV01005345">
    <property type="protein sequence ID" value="MBW17150.1"/>
    <property type="molecule type" value="Transcribed_RNA"/>
</dbReference>
<feature type="transmembrane region" description="Helical" evidence="6">
    <location>
        <begin position="422"/>
        <end position="442"/>
    </location>
</feature>
<accession>A0A2H8TT59</accession>
<dbReference type="AlphaFoldDB" id="A0A2H8TT59"/>
<dbReference type="SUPFAM" id="SSF103473">
    <property type="entry name" value="MFS general substrate transporter"/>
    <property type="match status" value="1"/>
</dbReference>
<evidence type="ECO:0000256" key="2">
    <source>
        <dbReference type="ARBA" id="ARBA00005241"/>
    </source>
</evidence>
<feature type="domain" description="Major facilitator superfamily associated" evidence="7">
    <location>
        <begin position="11"/>
        <end position="546"/>
    </location>
</feature>
<proteinExistence type="inferred from homology"/>
<dbReference type="InterPro" id="IPR024989">
    <property type="entry name" value="MFS_assoc_dom"/>
</dbReference>
<dbReference type="Gene3D" id="1.20.1250.20">
    <property type="entry name" value="MFS general substrate transporter like domains"/>
    <property type="match status" value="2"/>
</dbReference>
<feature type="transmembrane region" description="Helical" evidence="6">
    <location>
        <begin position="12"/>
        <end position="34"/>
    </location>
</feature>
<evidence type="ECO:0000256" key="1">
    <source>
        <dbReference type="ARBA" id="ARBA00004141"/>
    </source>
</evidence>